<dbReference type="Gene3D" id="3.10.290.10">
    <property type="entry name" value="RNA-binding S4 domain"/>
    <property type="match status" value="1"/>
</dbReference>
<dbReference type="PROSITE" id="PS01149">
    <property type="entry name" value="PSI_RSU"/>
    <property type="match status" value="1"/>
</dbReference>
<dbReference type="GO" id="GO:0000455">
    <property type="term" value="P:enzyme-directed rRNA pseudouridine synthesis"/>
    <property type="evidence" value="ECO:0007669"/>
    <property type="project" value="UniProtKB-ARBA"/>
</dbReference>
<dbReference type="InterPro" id="IPR050343">
    <property type="entry name" value="RsuA_PseudoU_synthase"/>
</dbReference>
<evidence type="ECO:0000256" key="5">
    <source>
        <dbReference type="RuleBase" id="RU003887"/>
    </source>
</evidence>
<dbReference type="SMART" id="SM00363">
    <property type="entry name" value="S4"/>
    <property type="match status" value="1"/>
</dbReference>
<reference evidence="7 8" key="1">
    <citation type="submission" date="2016-10" db="EMBL/GenBank/DDBJ databases">
        <authorList>
            <person name="de Groot N.N."/>
        </authorList>
    </citation>
    <scope>NUCLEOTIDE SEQUENCE [LARGE SCALE GENOMIC DNA]</scope>
    <source>
        <strain evidence="7 8">CGMCC 1.10434</strain>
    </source>
</reference>
<dbReference type="GO" id="GO:0005829">
    <property type="term" value="C:cytosol"/>
    <property type="evidence" value="ECO:0007669"/>
    <property type="project" value="UniProtKB-ARBA"/>
</dbReference>
<dbReference type="GO" id="GO:0003723">
    <property type="term" value="F:RNA binding"/>
    <property type="evidence" value="ECO:0007669"/>
    <property type="project" value="UniProtKB-KW"/>
</dbReference>
<evidence type="ECO:0000313" key="7">
    <source>
        <dbReference type="EMBL" id="SEO83716.1"/>
    </source>
</evidence>
<keyword evidence="3 5" id="KW-0413">Isomerase</keyword>
<evidence type="ECO:0000259" key="6">
    <source>
        <dbReference type="SMART" id="SM00363"/>
    </source>
</evidence>
<dbReference type="PANTHER" id="PTHR47683">
    <property type="entry name" value="PSEUDOURIDINE SYNTHASE FAMILY PROTEIN-RELATED"/>
    <property type="match status" value="1"/>
</dbReference>
<dbReference type="InterPro" id="IPR036986">
    <property type="entry name" value="S4_RNA-bd_sf"/>
</dbReference>
<dbReference type="Gene3D" id="3.30.70.1560">
    <property type="entry name" value="Alpha-L RNA-binding motif"/>
    <property type="match status" value="1"/>
</dbReference>
<dbReference type="PANTHER" id="PTHR47683:SF4">
    <property type="entry name" value="PSEUDOURIDINE SYNTHASE"/>
    <property type="match status" value="1"/>
</dbReference>
<sequence>MRLDKLISNSGFGSRKEVKQLLKSGAVAVNNEIIKDGKYQVSITTDQVYIGQTAVEYEEFVYFVLNKPAGVISATEDNRDRTVLDLLAASDRIKQPFPVGRLDKDTEGLLLITNDGKLAHQLLSPNKNVGKTYYADIEGVVTMADVKQFNVGVYLDDDYLTKPALLEILQSDQISQVNLTITEGKYHQVKRMFEAVGKRVVYLKRVAIGEWLLDEQLETGAYRRLTIEEINYLKGLS</sequence>
<dbReference type="RefSeq" id="WP_091499958.1">
    <property type="nucleotide sequence ID" value="NZ_FODJ01000014.1"/>
</dbReference>
<dbReference type="InterPro" id="IPR018496">
    <property type="entry name" value="PsdUridine_synth_RsuA/RluB_CS"/>
</dbReference>
<dbReference type="OrthoDB" id="9807213at2"/>
<dbReference type="SUPFAM" id="SSF55120">
    <property type="entry name" value="Pseudouridine synthase"/>
    <property type="match status" value="1"/>
</dbReference>
<dbReference type="GO" id="GO:0120159">
    <property type="term" value="F:rRNA pseudouridine synthase activity"/>
    <property type="evidence" value="ECO:0007669"/>
    <property type="project" value="UniProtKB-ARBA"/>
</dbReference>
<evidence type="ECO:0000313" key="8">
    <source>
        <dbReference type="Proteomes" id="UP000199300"/>
    </source>
</evidence>
<dbReference type="InterPro" id="IPR002942">
    <property type="entry name" value="S4_RNA-bd"/>
</dbReference>
<dbReference type="NCBIfam" id="TIGR00093">
    <property type="entry name" value="pseudouridine synthase"/>
    <property type="match status" value="1"/>
</dbReference>
<keyword evidence="8" id="KW-1185">Reference proteome</keyword>
<dbReference type="Pfam" id="PF00849">
    <property type="entry name" value="PseudoU_synth_2"/>
    <property type="match status" value="1"/>
</dbReference>
<evidence type="ECO:0000256" key="2">
    <source>
        <dbReference type="ARBA" id="ARBA00022884"/>
    </source>
</evidence>
<dbReference type="PROSITE" id="PS50889">
    <property type="entry name" value="S4"/>
    <property type="match status" value="1"/>
</dbReference>
<dbReference type="Proteomes" id="UP000199300">
    <property type="component" value="Unassembled WGS sequence"/>
</dbReference>
<organism evidence="7 8">
    <name type="scientific">Amphibacillus marinus</name>
    <dbReference type="NCBI Taxonomy" id="872970"/>
    <lineage>
        <taxon>Bacteria</taxon>
        <taxon>Bacillati</taxon>
        <taxon>Bacillota</taxon>
        <taxon>Bacilli</taxon>
        <taxon>Bacillales</taxon>
        <taxon>Bacillaceae</taxon>
        <taxon>Amphibacillus</taxon>
    </lineage>
</organism>
<gene>
    <name evidence="7" type="ORF">SAMN04488134_1145</name>
</gene>
<evidence type="ECO:0000256" key="1">
    <source>
        <dbReference type="ARBA" id="ARBA00008348"/>
    </source>
</evidence>
<protein>
    <recommendedName>
        <fullName evidence="5">Pseudouridine synthase</fullName>
        <ecNumber evidence="5">5.4.99.-</ecNumber>
    </recommendedName>
</protein>
<comment type="similarity">
    <text evidence="1 5">Belongs to the pseudouridine synthase RsuA family.</text>
</comment>
<dbReference type="AlphaFoldDB" id="A0A1H8SZ21"/>
<dbReference type="Pfam" id="PF01479">
    <property type="entry name" value="S4"/>
    <property type="match status" value="1"/>
</dbReference>
<dbReference type="EMBL" id="FODJ01000014">
    <property type="protein sequence ID" value="SEO83716.1"/>
    <property type="molecule type" value="Genomic_DNA"/>
</dbReference>
<evidence type="ECO:0000256" key="3">
    <source>
        <dbReference type="ARBA" id="ARBA00023235"/>
    </source>
</evidence>
<dbReference type="EC" id="5.4.99.-" evidence="5"/>
<dbReference type="FunFam" id="3.30.70.1560:FF:000001">
    <property type="entry name" value="Pseudouridine synthase"/>
    <property type="match status" value="1"/>
</dbReference>
<dbReference type="CDD" id="cd00165">
    <property type="entry name" value="S4"/>
    <property type="match status" value="1"/>
</dbReference>
<dbReference type="InterPro" id="IPR020103">
    <property type="entry name" value="PsdUridine_synth_cat_dom_sf"/>
</dbReference>
<dbReference type="InterPro" id="IPR020094">
    <property type="entry name" value="TruA/RsuA/RluB/E/F_N"/>
</dbReference>
<proteinExistence type="inferred from homology"/>
<dbReference type="InterPro" id="IPR042092">
    <property type="entry name" value="PsdUridine_s_RsuA/RluB/E/F_cat"/>
</dbReference>
<dbReference type="STRING" id="872970.SAMN04488134_1145"/>
<dbReference type="InterPro" id="IPR006145">
    <property type="entry name" value="PsdUridine_synth_RsuA/RluA"/>
</dbReference>
<evidence type="ECO:0000256" key="4">
    <source>
        <dbReference type="PROSITE-ProRule" id="PRU00182"/>
    </source>
</evidence>
<dbReference type="Gene3D" id="3.30.70.580">
    <property type="entry name" value="Pseudouridine synthase I, catalytic domain, N-terminal subdomain"/>
    <property type="match status" value="1"/>
</dbReference>
<feature type="domain" description="RNA-binding S4" evidence="6">
    <location>
        <begin position="1"/>
        <end position="66"/>
    </location>
</feature>
<dbReference type="CDD" id="cd02553">
    <property type="entry name" value="PseudoU_synth_RsuA"/>
    <property type="match status" value="1"/>
</dbReference>
<accession>A0A1H8SZ21</accession>
<keyword evidence="2 4" id="KW-0694">RNA-binding</keyword>
<dbReference type="SUPFAM" id="SSF55174">
    <property type="entry name" value="Alpha-L RNA-binding motif"/>
    <property type="match status" value="1"/>
</dbReference>
<dbReference type="InterPro" id="IPR000748">
    <property type="entry name" value="PsdUridine_synth_RsuA/RluB/E/F"/>
</dbReference>
<name>A0A1H8SZ21_9BACI</name>